<organism evidence="3 4">
    <name type="scientific">Endocarpon pusillum (strain Z07020 / HMAS-L-300199)</name>
    <name type="common">Lichen-forming fungus</name>
    <dbReference type="NCBI Taxonomy" id="1263415"/>
    <lineage>
        <taxon>Eukaryota</taxon>
        <taxon>Fungi</taxon>
        <taxon>Dikarya</taxon>
        <taxon>Ascomycota</taxon>
        <taxon>Pezizomycotina</taxon>
        <taxon>Eurotiomycetes</taxon>
        <taxon>Chaetothyriomycetidae</taxon>
        <taxon>Verrucariales</taxon>
        <taxon>Verrucariaceae</taxon>
        <taxon>Endocarpon</taxon>
    </lineage>
</organism>
<dbReference type="Pfam" id="PF13926">
    <property type="entry name" value="DUF4211"/>
    <property type="match status" value="1"/>
</dbReference>
<name>U1GIS4_ENDPU</name>
<reference evidence="4" key="1">
    <citation type="journal article" date="2014" name="BMC Genomics">
        <title>Genome characteristics reveal the impact of lichenization on lichen-forming fungus Endocarpon pusillum Hedwig (Verrucariales, Ascomycota).</title>
        <authorList>
            <person name="Wang Y.-Y."/>
            <person name="Liu B."/>
            <person name="Zhang X.-Y."/>
            <person name="Zhou Q.-M."/>
            <person name="Zhang T."/>
            <person name="Li H."/>
            <person name="Yu Y.-F."/>
            <person name="Zhang X.-L."/>
            <person name="Hao X.-Y."/>
            <person name="Wang M."/>
            <person name="Wang L."/>
            <person name="Wei J.-C."/>
        </authorList>
    </citation>
    <scope>NUCLEOTIDE SEQUENCE [LARGE SCALE GENOMIC DNA]</scope>
    <source>
        <strain evidence="4">Z07020 / HMAS-L-300199</strain>
    </source>
</reference>
<dbReference type="InterPro" id="IPR025451">
    <property type="entry name" value="DUF4211"/>
</dbReference>
<evidence type="ECO:0000256" key="1">
    <source>
        <dbReference type="SAM" id="MobiDB-lite"/>
    </source>
</evidence>
<feature type="compositionally biased region" description="Low complexity" evidence="1">
    <location>
        <begin position="121"/>
        <end position="130"/>
    </location>
</feature>
<gene>
    <name evidence="3" type="ORF">EPUS_05578</name>
</gene>
<feature type="region of interest" description="Disordered" evidence="1">
    <location>
        <begin position="656"/>
        <end position="680"/>
    </location>
</feature>
<dbReference type="HOGENOM" id="CLU_021433_1_1_1"/>
<dbReference type="EMBL" id="KE721194">
    <property type="protein sequence ID" value="ERF71706.1"/>
    <property type="molecule type" value="Genomic_DNA"/>
</dbReference>
<keyword evidence="4" id="KW-1185">Reference proteome</keyword>
<dbReference type="PANTHER" id="PTHR14689">
    <property type="entry name" value="PHORBOL-ESTER_DAG-TYPE DOMAIN-CONTAINING PROTEIN"/>
    <property type="match status" value="1"/>
</dbReference>
<protein>
    <recommendedName>
        <fullName evidence="2">DUF4211 domain-containing protein</fullName>
    </recommendedName>
</protein>
<feature type="region of interest" description="Disordered" evidence="1">
    <location>
        <begin position="496"/>
        <end position="522"/>
    </location>
</feature>
<proteinExistence type="predicted"/>
<feature type="compositionally biased region" description="Polar residues" evidence="1">
    <location>
        <begin position="95"/>
        <end position="105"/>
    </location>
</feature>
<dbReference type="OrthoDB" id="21499at2759"/>
<accession>U1GIS4</accession>
<dbReference type="Proteomes" id="UP000019373">
    <property type="component" value="Unassembled WGS sequence"/>
</dbReference>
<evidence type="ECO:0000313" key="4">
    <source>
        <dbReference type="Proteomes" id="UP000019373"/>
    </source>
</evidence>
<dbReference type="eggNOG" id="ENOG502S7B9">
    <property type="taxonomic scope" value="Eukaryota"/>
</dbReference>
<feature type="compositionally biased region" description="Acidic residues" evidence="1">
    <location>
        <begin position="497"/>
        <end position="508"/>
    </location>
</feature>
<feature type="region of interest" description="Disordered" evidence="1">
    <location>
        <begin position="1"/>
        <end position="283"/>
    </location>
</feature>
<evidence type="ECO:0000313" key="3">
    <source>
        <dbReference type="EMBL" id="ERF71706.1"/>
    </source>
</evidence>
<evidence type="ECO:0000259" key="2">
    <source>
        <dbReference type="Pfam" id="PF13926"/>
    </source>
</evidence>
<feature type="compositionally biased region" description="Polar residues" evidence="1">
    <location>
        <begin position="7"/>
        <end position="20"/>
    </location>
</feature>
<dbReference type="RefSeq" id="XP_007802628.1">
    <property type="nucleotide sequence ID" value="XM_007804437.1"/>
</dbReference>
<dbReference type="GO" id="GO:0005634">
    <property type="term" value="C:nucleus"/>
    <property type="evidence" value="ECO:0007669"/>
    <property type="project" value="TreeGrafter"/>
</dbReference>
<feature type="compositionally biased region" description="Polar residues" evidence="1">
    <location>
        <begin position="227"/>
        <end position="240"/>
    </location>
</feature>
<dbReference type="OMA" id="WRDFHIN"/>
<feature type="compositionally biased region" description="Low complexity" evidence="1">
    <location>
        <begin position="50"/>
        <end position="62"/>
    </location>
</feature>
<dbReference type="GeneID" id="19240526"/>
<dbReference type="AlphaFoldDB" id="U1GIS4"/>
<feature type="compositionally biased region" description="Basic residues" evidence="1">
    <location>
        <begin position="191"/>
        <end position="200"/>
    </location>
</feature>
<sequence>MPRRAQTRLQFTPLPSSSPSKGDYSPGVQDRLANVRFNRADRRSLRKHTSTSIPTPEPSSQPQAEGVKGASATISQNEDEDDIESPTAKRRRTSSKMPRQTTLTPRRSARLHYQSPVHIRSVSTVSSASSQRLHSVEIPSPTPSRRTRSGNAQKVPLPSRPSPRNGTALSEFGSPETSGDDDDMIATKPATQRRRARRSPAAKDDFVVPDNTDIAPSTDGDGVPTTPLGQRTPNRINQTPRSRRLKSRREHQELEEDLQDLQDSNSSWMQSSRTRGAPVNKERERRREYIEILKRRRAGAKEPIQLDSEDEEEAGDNGYIANSIPKVSAAVFGHDQESSSEEDDIPQNPDLDSYEDDFIASEEEEAPIDRLGRPHPDIPLEFTSYASAKPRELFIHVIEWLVKNKIAPAFSRHDALWKLAFTKIKDEITAQAGSRLKSSAWTELFMNALNARPGLTTTELFQGENFLRGCDACNKAKHPAKYDFVFSGSAYHHDSLEPVDPDSSEAEAEADHDNASVDSRGHTLPPADTHFFLGRYCAANAELAHKFTHWKYNLNEDLMQYLDSQGVLSAEEIVRRERSKGGQRKREKEAEEIVDQMKATGVIDDLWKGFKADLDDARIGMEGHDRKGARGSRRIGSVRVPVSDVLRVEDDGLEKVRERDYRGTRHRDKPKMFPSDDEGE</sequence>
<dbReference type="PANTHER" id="PTHR14689:SF0">
    <property type="entry name" value="COILED-COIL DOMAIN-CONTAINING PROTEIN 82"/>
    <property type="match status" value="1"/>
</dbReference>
<feature type="compositionally biased region" description="Basic and acidic residues" evidence="1">
    <location>
        <begin position="509"/>
        <end position="521"/>
    </location>
</feature>
<feature type="compositionally biased region" description="Polar residues" evidence="1">
    <location>
        <begin position="264"/>
        <end position="274"/>
    </location>
</feature>
<feature type="domain" description="DUF4211" evidence="2">
    <location>
        <begin position="357"/>
        <end position="496"/>
    </location>
</feature>